<feature type="compositionally biased region" description="Pro residues" evidence="6">
    <location>
        <begin position="95"/>
        <end position="104"/>
    </location>
</feature>
<keyword evidence="3 5" id="KW-0694">RNA-binding</keyword>
<dbReference type="PRINTS" id="PR01217">
    <property type="entry name" value="PRICHEXTENSN"/>
</dbReference>
<evidence type="ECO:0000256" key="1">
    <source>
        <dbReference type="ARBA" id="ARBA00007408"/>
    </source>
</evidence>
<dbReference type="InterPro" id="IPR012677">
    <property type="entry name" value="Nucleotide-bd_a/b_plait_sf"/>
</dbReference>
<feature type="compositionally biased region" description="Low complexity" evidence="6">
    <location>
        <begin position="84"/>
        <end position="94"/>
    </location>
</feature>
<dbReference type="PANTHER" id="PTHR47640:SF11">
    <property type="entry name" value="RNA-BINDING PROTEIN 42"/>
    <property type="match status" value="1"/>
</dbReference>
<reference evidence="8 9" key="1">
    <citation type="submission" date="2020-06" db="EMBL/GenBank/DDBJ databases">
        <authorList>
            <person name="Li R."/>
            <person name="Bekaert M."/>
        </authorList>
    </citation>
    <scope>NUCLEOTIDE SEQUENCE [LARGE SCALE GENOMIC DNA]</scope>
    <source>
        <strain evidence="9">wild</strain>
    </source>
</reference>
<organism evidence="8 9">
    <name type="scientific">Mytilus coruscus</name>
    <name type="common">Sea mussel</name>
    <dbReference type="NCBI Taxonomy" id="42192"/>
    <lineage>
        <taxon>Eukaryota</taxon>
        <taxon>Metazoa</taxon>
        <taxon>Spiralia</taxon>
        <taxon>Lophotrochozoa</taxon>
        <taxon>Mollusca</taxon>
        <taxon>Bivalvia</taxon>
        <taxon>Autobranchia</taxon>
        <taxon>Pteriomorphia</taxon>
        <taxon>Mytilida</taxon>
        <taxon>Mytiloidea</taxon>
        <taxon>Mytilidae</taxon>
        <taxon>Mytilinae</taxon>
        <taxon>Mytilus</taxon>
    </lineage>
</organism>
<feature type="compositionally biased region" description="Basic residues" evidence="6">
    <location>
        <begin position="259"/>
        <end position="268"/>
    </location>
</feature>
<feature type="compositionally biased region" description="Pro residues" evidence="6">
    <location>
        <begin position="57"/>
        <end position="83"/>
    </location>
</feature>
<feature type="compositionally biased region" description="Pro residues" evidence="6">
    <location>
        <begin position="115"/>
        <end position="126"/>
    </location>
</feature>
<dbReference type="OrthoDB" id="1749473at2759"/>
<dbReference type="PROSITE" id="PS50102">
    <property type="entry name" value="RRM"/>
    <property type="match status" value="1"/>
</dbReference>
<evidence type="ECO:0000256" key="4">
    <source>
        <dbReference type="ARBA" id="ARBA00030574"/>
    </source>
</evidence>
<dbReference type="CDD" id="cd12383">
    <property type="entry name" value="RRM_RBM42"/>
    <property type="match status" value="1"/>
</dbReference>
<dbReference type="Gene3D" id="3.30.70.330">
    <property type="match status" value="1"/>
</dbReference>
<dbReference type="Proteomes" id="UP000507470">
    <property type="component" value="Unassembled WGS sequence"/>
</dbReference>
<evidence type="ECO:0000256" key="5">
    <source>
        <dbReference type="PROSITE-ProRule" id="PRU00176"/>
    </source>
</evidence>
<feature type="region of interest" description="Disordered" evidence="6">
    <location>
        <begin position="24"/>
        <end position="269"/>
    </location>
</feature>
<dbReference type="InterPro" id="IPR050825">
    <property type="entry name" value="RBM42_RBP45_47-like"/>
</dbReference>
<feature type="domain" description="RRM" evidence="7">
    <location>
        <begin position="350"/>
        <end position="428"/>
    </location>
</feature>
<accession>A0A6J8ERD7</accession>
<dbReference type="SMART" id="SM00360">
    <property type="entry name" value="RRM"/>
    <property type="match status" value="1"/>
</dbReference>
<protein>
    <recommendedName>
        <fullName evidence="2">RNA-binding protein 42</fullName>
    </recommendedName>
    <alternativeName>
        <fullName evidence="4">RNA-binding motif protein 42</fullName>
    </alternativeName>
</protein>
<name>A0A6J8ERD7_MYTCO</name>
<dbReference type="PANTHER" id="PTHR47640">
    <property type="entry name" value="TRNA SELENOCYSTEINE 1-ASSOCIATED PROTEIN 1-RELATED-RELATED"/>
    <property type="match status" value="1"/>
</dbReference>
<comment type="similarity">
    <text evidence="1">Belongs to the RRM RBM42 family.</text>
</comment>
<dbReference type="InterPro" id="IPR035979">
    <property type="entry name" value="RBD_domain_sf"/>
</dbReference>
<evidence type="ECO:0000313" key="8">
    <source>
        <dbReference type="EMBL" id="CAC5421691.1"/>
    </source>
</evidence>
<gene>
    <name evidence="8" type="ORF">MCOR_53783</name>
</gene>
<sequence length="449" mass="48450">MAMITDQRLKEMEEEMSRFEQEILTPKGQGLKPHPMIIGSRTFTNVQARISADPPSVGQPPPPPLRKPSGPPTAPPGSKPAGPPSVSLPASVLAAPPPPPPALLPKPKDKSDMPPLAPPPPPPPAIRPAFVPHQVRHRPPPPRLPPHRFGPPGPGPFYGPPGGPGPHGFPGPHGPGPYGPGPHGPGPGPMPPYRGPGPMGGPAPPGPIGPGYGFSDGVQHMMANEGSGNSISSGPTVPPKDEKPKMVISAGPVINKPKSEKRKKKDKKAKLLETTVTETTTTVTPADTGPKVVAGPTLPVEFQAEEAISMETEVEDSGKKKKDKKKKFIRTAAGQIWEDPSLEEWDPDDFRMFCGDLGNEVTDECLARAFSKYPTFVKARVLRDKRTNKTKGYGFVSFRDPQDFARAMREMNGKYVGNRPIKLRKSNWKDRNIDIVRKKEKEKKRLGLK</sequence>
<evidence type="ECO:0000259" key="7">
    <source>
        <dbReference type="PROSITE" id="PS50102"/>
    </source>
</evidence>
<keyword evidence="9" id="KW-1185">Reference proteome</keyword>
<evidence type="ECO:0000313" key="9">
    <source>
        <dbReference type="Proteomes" id="UP000507470"/>
    </source>
</evidence>
<evidence type="ECO:0000256" key="6">
    <source>
        <dbReference type="SAM" id="MobiDB-lite"/>
    </source>
</evidence>
<dbReference type="InterPro" id="IPR034215">
    <property type="entry name" value="RBM42_RRM"/>
</dbReference>
<dbReference type="SUPFAM" id="SSF54928">
    <property type="entry name" value="RNA-binding domain, RBD"/>
    <property type="match status" value="1"/>
</dbReference>
<dbReference type="InterPro" id="IPR000504">
    <property type="entry name" value="RRM_dom"/>
</dbReference>
<feature type="compositionally biased region" description="Polar residues" evidence="6">
    <location>
        <begin position="226"/>
        <end position="235"/>
    </location>
</feature>
<feature type="compositionally biased region" description="Pro residues" evidence="6">
    <location>
        <begin position="141"/>
        <end position="208"/>
    </location>
</feature>
<dbReference type="Pfam" id="PF00076">
    <property type="entry name" value="RRM_1"/>
    <property type="match status" value="1"/>
</dbReference>
<dbReference type="EMBL" id="CACVKT020009374">
    <property type="protein sequence ID" value="CAC5421691.1"/>
    <property type="molecule type" value="Genomic_DNA"/>
</dbReference>
<evidence type="ECO:0000256" key="3">
    <source>
        <dbReference type="ARBA" id="ARBA00022884"/>
    </source>
</evidence>
<dbReference type="AlphaFoldDB" id="A0A6J8ERD7"/>
<evidence type="ECO:0000256" key="2">
    <source>
        <dbReference type="ARBA" id="ARBA00015192"/>
    </source>
</evidence>
<proteinExistence type="inferred from homology"/>
<dbReference type="GO" id="GO:0003729">
    <property type="term" value="F:mRNA binding"/>
    <property type="evidence" value="ECO:0007669"/>
    <property type="project" value="InterPro"/>
</dbReference>